<dbReference type="RefSeq" id="WP_106501093.1">
    <property type="nucleotide sequence ID" value="NZ_PXVC01000158.1"/>
</dbReference>
<sequence length="78" mass="9247">MRHFTRSYADTADRYQRSLRQFERGQRAMALLERDQGDELTRKHQRQRIAVEALGREKLDELNDWVAGQLQRVYSPGA</sequence>
<accession>A0A2P7EAT0</accession>
<organism evidence="1 2">
    <name type="scientific">Synechococcus lacustris str. Tous</name>
    <dbReference type="NCBI Taxonomy" id="1910958"/>
    <lineage>
        <taxon>Bacteria</taxon>
        <taxon>Bacillati</taxon>
        <taxon>Cyanobacteriota</taxon>
        <taxon>Cyanophyceae</taxon>
        <taxon>Synechococcales</taxon>
        <taxon>Synechococcaceae</taxon>
        <taxon>Synechococcus</taxon>
    </lineage>
</organism>
<evidence type="ECO:0000313" key="2">
    <source>
        <dbReference type="Proteomes" id="UP000240206"/>
    </source>
</evidence>
<comment type="caution">
    <text evidence="1">The sequence shown here is derived from an EMBL/GenBank/DDBJ whole genome shotgun (WGS) entry which is preliminary data.</text>
</comment>
<keyword evidence="2" id="KW-1185">Reference proteome</keyword>
<dbReference type="EMBL" id="PXVC01000158">
    <property type="protein sequence ID" value="PSI00331.1"/>
    <property type="molecule type" value="Genomic_DNA"/>
</dbReference>
<dbReference type="AlphaFoldDB" id="A0A2P7EAT0"/>
<protein>
    <submittedName>
        <fullName evidence="1">Uncharacterized protein</fullName>
    </submittedName>
</protein>
<evidence type="ECO:0000313" key="1">
    <source>
        <dbReference type="EMBL" id="PSI00331.1"/>
    </source>
</evidence>
<proteinExistence type="predicted"/>
<dbReference type="Proteomes" id="UP000240206">
    <property type="component" value="Unassembled WGS sequence"/>
</dbReference>
<gene>
    <name evidence="1" type="ORF">C7K08_13740</name>
</gene>
<reference evidence="2" key="1">
    <citation type="submission" date="2018-03" db="EMBL/GenBank/DDBJ databases">
        <title>Ecological and genomic features of two cosmopolitan and abundant freshwater picocyanobacteria.</title>
        <authorList>
            <person name="Cabello-Yeves P.J."/>
            <person name="Picazo A."/>
            <person name="Camacho A."/>
            <person name="Callieri C."/>
            <person name="Rosselli R."/>
            <person name="Roda-Garcia J."/>
            <person name="Coutinho F.H."/>
            <person name="Rodriguez-Valera F."/>
        </authorList>
    </citation>
    <scope>NUCLEOTIDE SEQUENCE [LARGE SCALE GENOMIC DNA]</scope>
    <source>
        <strain evidence="2">Tous</strain>
    </source>
</reference>
<name>A0A2P7EAT0_9SYNE</name>